<name>A0AAN5DG15_9BILA</name>
<dbReference type="Pfam" id="PF10324">
    <property type="entry name" value="7TM_GPCR_Srw"/>
    <property type="match status" value="1"/>
</dbReference>
<feature type="non-terminal residue" evidence="2">
    <location>
        <position position="1"/>
    </location>
</feature>
<accession>A0AAN5DG15</accession>
<evidence type="ECO:0000256" key="1">
    <source>
        <dbReference type="SAM" id="Phobius"/>
    </source>
</evidence>
<dbReference type="GO" id="GO:0005886">
    <property type="term" value="C:plasma membrane"/>
    <property type="evidence" value="ECO:0007669"/>
    <property type="project" value="TreeGrafter"/>
</dbReference>
<feature type="transmembrane region" description="Helical" evidence="1">
    <location>
        <begin position="47"/>
        <end position="69"/>
    </location>
</feature>
<comment type="caution">
    <text evidence="2">The sequence shown here is derived from an EMBL/GenBank/DDBJ whole genome shotgun (WGS) entry which is preliminary data.</text>
</comment>
<dbReference type="InterPro" id="IPR019427">
    <property type="entry name" value="7TM_GPCR_serpentine_rcpt_Srw"/>
</dbReference>
<protein>
    <recommendedName>
        <fullName evidence="4">G protein-coupled receptor</fullName>
    </recommendedName>
</protein>
<keyword evidence="1" id="KW-1133">Transmembrane helix</keyword>
<feature type="non-terminal residue" evidence="2">
    <location>
        <position position="78"/>
    </location>
</feature>
<dbReference type="InterPro" id="IPR053219">
    <property type="entry name" value="GPCR_Dmsr-1"/>
</dbReference>
<dbReference type="Proteomes" id="UP001328107">
    <property type="component" value="Unassembled WGS sequence"/>
</dbReference>
<dbReference type="AlphaFoldDB" id="A0AAN5DG15"/>
<evidence type="ECO:0000313" key="2">
    <source>
        <dbReference type="EMBL" id="GMR62291.1"/>
    </source>
</evidence>
<dbReference type="PANTHER" id="PTHR46273:SF14">
    <property type="entry name" value="G-PROTEIN COUPLED RECEPTOR DMSR-1"/>
    <property type="match status" value="1"/>
</dbReference>
<keyword evidence="3" id="KW-1185">Reference proteome</keyword>
<dbReference type="EMBL" id="BTRK01000006">
    <property type="protein sequence ID" value="GMR62291.1"/>
    <property type="molecule type" value="Genomic_DNA"/>
</dbReference>
<gene>
    <name evidence="2" type="ORF">PMAYCL1PPCAC_32486</name>
</gene>
<reference evidence="3" key="1">
    <citation type="submission" date="2022-10" db="EMBL/GenBank/DDBJ databases">
        <title>Genome assembly of Pristionchus species.</title>
        <authorList>
            <person name="Yoshida K."/>
            <person name="Sommer R.J."/>
        </authorList>
    </citation>
    <scope>NUCLEOTIDE SEQUENCE [LARGE SCALE GENOMIC DNA]</scope>
    <source>
        <strain evidence="3">RS5460</strain>
    </source>
</reference>
<keyword evidence="1" id="KW-0812">Transmembrane</keyword>
<evidence type="ECO:0008006" key="4">
    <source>
        <dbReference type="Google" id="ProtNLM"/>
    </source>
</evidence>
<proteinExistence type="predicted"/>
<keyword evidence="1" id="KW-0472">Membrane</keyword>
<evidence type="ECO:0000313" key="3">
    <source>
        <dbReference type="Proteomes" id="UP001328107"/>
    </source>
</evidence>
<dbReference type="PANTHER" id="PTHR46273">
    <property type="entry name" value="MYOSUPPRESSIN RECEPTOR 1, ISOFORM B-RELATED"/>
    <property type="match status" value="1"/>
</dbReference>
<organism evidence="2 3">
    <name type="scientific">Pristionchus mayeri</name>
    <dbReference type="NCBI Taxonomy" id="1317129"/>
    <lineage>
        <taxon>Eukaryota</taxon>
        <taxon>Metazoa</taxon>
        <taxon>Ecdysozoa</taxon>
        <taxon>Nematoda</taxon>
        <taxon>Chromadorea</taxon>
        <taxon>Rhabditida</taxon>
        <taxon>Rhabditina</taxon>
        <taxon>Diplogasteromorpha</taxon>
        <taxon>Diplogasteroidea</taxon>
        <taxon>Neodiplogasteridae</taxon>
        <taxon>Pristionchus</taxon>
    </lineage>
</organism>
<dbReference type="Gene3D" id="1.20.1070.10">
    <property type="entry name" value="Rhodopsin 7-helix transmembrane proteins"/>
    <property type="match status" value="1"/>
</dbReference>
<sequence>SAESTRSSRMIVLIVLSTLINDLPQAVINVLIGIMADRFRSEVATKLESLIVALVAVASACNLITHLSVSRRFRDVWK</sequence>
<dbReference type="GO" id="GO:0008528">
    <property type="term" value="F:G protein-coupled peptide receptor activity"/>
    <property type="evidence" value="ECO:0007669"/>
    <property type="project" value="InterPro"/>
</dbReference>
<feature type="transmembrane region" description="Helical" evidence="1">
    <location>
        <begin position="12"/>
        <end position="35"/>
    </location>
</feature>